<evidence type="ECO:0000256" key="3">
    <source>
        <dbReference type="ARBA" id="ARBA00022618"/>
    </source>
</evidence>
<dbReference type="GO" id="GO:0005524">
    <property type="term" value="F:ATP binding"/>
    <property type="evidence" value="ECO:0007669"/>
    <property type="project" value="UniProtKB-UniRule"/>
</dbReference>
<evidence type="ECO:0000313" key="16">
    <source>
        <dbReference type="Proteomes" id="UP000305654"/>
    </source>
</evidence>
<feature type="domain" description="Mur ligase central" evidence="14">
    <location>
        <begin position="107"/>
        <end position="294"/>
    </location>
</feature>
<evidence type="ECO:0000256" key="2">
    <source>
        <dbReference type="ARBA" id="ARBA00022598"/>
    </source>
</evidence>
<evidence type="ECO:0000256" key="4">
    <source>
        <dbReference type="ARBA" id="ARBA00022741"/>
    </source>
</evidence>
<evidence type="ECO:0000256" key="11">
    <source>
        <dbReference type="RuleBase" id="RU004136"/>
    </source>
</evidence>
<evidence type="ECO:0000256" key="10">
    <source>
        <dbReference type="HAMAP-Rule" id="MF_02019"/>
    </source>
</evidence>
<dbReference type="InterPro" id="IPR004101">
    <property type="entry name" value="Mur_ligase_C"/>
</dbReference>
<dbReference type="InterPro" id="IPR013221">
    <property type="entry name" value="Mur_ligase_cen"/>
</dbReference>
<evidence type="ECO:0000259" key="14">
    <source>
        <dbReference type="Pfam" id="PF08245"/>
    </source>
</evidence>
<dbReference type="InterPro" id="IPR035911">
    <property type="entry name" value="MurE/MurF_N"/>
</dbReference>
<dbReference type="RefSeq" id="WP_138325592.1">
    <property type="nucleotide sequence ID" value="NZ_VCDI01000002.1"/>
</dbReference>
<evidence type="ECO:0000256" key="6">
    <source>
        <dbReference type="ARBA" id="ARBA00022960"/>
    </source>
</evidence>
<dbReference type="GO" id="GO:0047480">
    <property type="term" value="F:UDP-N-acetylmuramoyl-tripeptide-D-alanyl-D-alanine ligase activity"/>
    <property type="evidence" value="ECO:0007669"/>
    <property type="project" value="UniProtKB-UniRule"/>
</dbReference>
<dbReference type="SUPFAM" id="SSF53244">
    <property type="entry name" value="MurD-like peptide ligases, peptide-binding domain"/>
    <property type="match status" value="1"/>
</dbReference>
<dbReference type="Pfam" id="PF02875">
    <property type="entry name" value="Mur_ligase_C"/>
    <property type="match status" value="1"/>
</dbReference>
<keyword evidence="1 10" id="KW-0963">Cytoplasm</keyword>
<dbReference type="GO" id="GO:0051301">
    <property type="term" value="P:cell division"/>
    <property type="evidence" value="ECO:0007669"/>
    <property type="project" value="UniProtKB-KW"/>
</dbReference>
<reference evidence="15 16" key="1">
    <citation type="submission" date="2019-05" db="EMBL/GenBank/DDBJ databases">
        <authorList>
            <person name="Pankratov T."/>
            <person name="Grouzdev D."/>
        </authorList>
    </citation>
    <scope>NUCLEOTIDE SEQUENCE [LARGE SCALE GENOMIC DNA]</scope>
    <source>
        <strain evidence="15 16">KEBCLARHB70R</strain>
    </source>
</reference>
<comment type="pathway">
    <text evidence="10 11">Cell wall biogenesis; peptidoglycan biosynthesis.</text>
</comment>
<evidence type="ECO:0000259" key="12">
    <source>
        <dbReference type="Pfam" id="PF01225"/>
    </source>
</evidence>
<feature type="binding site" evidence="10">
    <location>
        <begin position="109"/>
        <end position="115"/>
    </location>
    <ligand>
        <name>ATP</name>
        <dbReference type="ChEBI" id="CHEBI:30616"/>
    </ligand>
</feature>
<organism evidence="15 16">
    <name type="scientific">Lichenicoccus roseus</name>
    <dbReference type="NCBI Taxonomy" id="2683649"/>
    <lineage>
        <taxon>Bacteria</taxon>
        <taxon>Pseudomonadati</taxon>
        <taxon>Pseudomonadota</taxon>
        <taxon>Alphaproteobacteria</taxon>
        <taxon>Acetobacterales</taxon>
        <taxon>Acetobacteraceae</taxon>
        <taxon>Lichenicoccus</taxon>
    </lineage>
</organism>
<dbReference type="InterPro" id="IPR036565">
    <property type="entry name" value="Mur-like_cat_sf"/>
</dbReference>
<evidence type="ECO:0000256" key="9">
    <source>
        <dbReference type="ARBA" id="ARBA00023316"/>
    </source>
</evidence>
<keyword evidence="4 10" id="KW-0547">Nucleotide-binding</keyword>
<keyword evidence="9 10" id="KW-0961">Cell wall biogenesis/degradation</keyword>
<dbReference type="AlphaFoldDB" id="A0A5R9J7G6"/>
<dbReference type="UniPathway" id="UPA00219"/>
<dbReference type="Pfam" id="PF08245">
    <property type="entry name" value="Mur_ligase_M"/>
    <property type="match status" value="1"/>
</dbReference>
<evidence type="ECO:0000256" key="1">
    <source>
        <dbReference type="ARBA" id="ARBA00022490"/>
    </source>
</evidence>
<protein>
    <recommendedName>
        <fullName evidence="10 11">UDP-N-acetylmuramoyl-tripeptide--D-alanyl-D-alanine ligase</fullName>
        <ecNumber evidence="10 11">6.3.2.10</ecNumber>
    </recommendedName>
    <alternativeName>
        <fullName evidence="10">D-alanyl-D-alanine-adding enzyme</fullName>
    </alternativeName>
</protein>
<dbReference type="InterPro" id="IPR036615">
    <property type="entry name" value="Mur_ligase_C_dom_sf"/>
</dbReference>
<dbReference type="GO" id="GO:0008766">
    <property type="term" value="F:UDP-N-acetylmuramoylalanyl-D-glutamyl-2,6-diaminopimelate-D-alanyl-D-alanine ligase activity"/>
    <property type="evidence" value="ECO:0007669"/>
    <property type="project" value="RHEA"/>
</dbReference>
<keyword evidence="3 10" id="KW-0132">Cell division</keyword>
<proteinExistence type="inferred from homology"/>
<evidence type="ECO:0000313" key="15">
    <source>
        <dbReference type="EMBL" id="TLU73512.1"/>
    </source>
</evidence>
<evidence type="ECO:0000256" key="7">
    <source>
        <dbReference type="ARBA" id="ARBA00022984"/>
    </source>
</evidence>
<feature type="domain" description="Mur ligase C-terminal" evidence="13">
    <location>
        <begin position="332"/>
        <end position="436"/>
    </location>
</feature>
<keyword evidence="2 10" id="KW-0436">Ligase</keyword>
<dbReference type="GO" id="GO:0071555">
    <property type="term" value="P:cell wall organization"/>
    <property type="evidence" value="ECO:0007669"/>
    <property type="project" value="UniProtKB-KW"/>
</dbReference>
<dbReference type="SUPFAM" id="SSF63418">
    <property type="entry name" value="MurE/MurF N-terminal domain"/>
    <property type="match status" value="1"/>
</dbReference>
<evidence type="ECO:0000259" key="13">
    <source>
        <dbReference type="Pfam" id="PF02875"/>
    </source>
</evidence>
<keyword evidence="7 10" id="KW-0573">Peptidoglycan synthesis</keyword>
<dbReference type="InterPro" id="IPR000713">
    <property type="entry name" value="Mur_ligase_N"/>
</dbReference>
<gene>
    <name evidence="10 15" type="primary">murF</name>
    <name evidence="15" type="ORF">FE263_09050</name>
</gene>
<dbReference type="Proteomes" id="UP000305654">
    <property type="component" value="Unassembled WGS sequence"/>
</dbReference>
<sequence length="467" mass="47966">MIALWTRDTLQQATGGAARGPIEATGVSIDTRSLQPGDLFVALVGDSSDGHAHVAQALQRGAAGAVVHGKSGLRDDPRLLHVADTRMALTDLGRYARARFRGEVVAITGSVGKTTTKEMLRTALSALGPTHAASGSHNNHWGVPLTLARLDPSASFCIAEIGMNHPGEIAPLAALVRPDVAVITTIAASHIGHMGSLDAIAVEKGALVEALRPGGVAVLPAGATGIERIASRAEAAGIRVLRFGEGAAIGLHDLLLQANDTDYVADLEGQRLSVHLAAPGRHMAMNALACLAAVHALGGDVARAAEALSGFRPGDGRGAVRALPVGASLLDESYNASGASVRAALEVLSRFPTGRRVAVLGDMLELGDFATSEHLSLLPHVRESADIVYCCGEMMSRLFNQLPPALRGASAADAAALAPLVAGAIRPGDVVLVKGSYGSRMREIVAALLAASPVSDSPTSRSRGDAR</sequence>
<dbReference type="GO" id="GO:0009252">
    <property type="term" value="P:peptidoglycan biosynthetic process"/>
    <property type="evidence" value="ECO:0007669"/>
    <property type="project" value="UniProtKB-UniRule"/>
</dbReference>
<name>A0A5R9J7G6_9PROT</name>
<keyword evidence="8 10" id="KW-0131">Cell cycle</keyword>
<keyword evidence="6 10" id="KW-0133">Cell shape</keyword>
<dbReference type="NCBIfam" id="TIGR01143">
    <property type="entry name" value="murF"/>
    <property type="match status" value="1"/>
</dbReference>
<accession>A0A5R9J7G6</accession>
<dbReference type="PANTHER" id="PTHR43024:SF1">
    <property type="entry name" value="UDP-N-ACETYLMURAMOYL-TRIPEPTIDE--D-ALANYL-D-ALANINE LIGASE"/>
    <property type="match status" value="1"/>
</dbReference>
<dbReference type="SUPFAM" id="SSF53623">
    <property type="entry name" value="MurD-like peptide ligases, catalytic domain"/>
    <property type="match status" value="1"/>
</dbReference>
<dbReference type="OrthoDB" id="9800958at2"/>
<dbReference type="Pfam" id="PF01225">
    <property type="entry name" value="Mur_ligase"/>
    <property type="match status" value="1"/>
</dbReference>
<keyword evidence="16" id="KW-1185">Reference proteome</keyword>
<dbReference type="EMBL" id="VCDI01000002">
    <property type="protein sequence ID" value="TLU73512.1"/>
    <property type="molecule type" value="Genomic_DNA"/>
</dbReference>
<comment type="similarity">
    <text evidence="10">Belongs to the MurCDEF family. MurF subfamily.</text>
</comment>
<keyword evidence="5 10" id="KW-0067">ATP-binding</keyword>
<dbReference type="InterPro" id="IPR051046">
    <property type="entry name" value="MurCDEF_CellWall_CoF430Synth"/>
</dbReference>
<dbReference type="Gene3D" id="3.40.1390.10">
    <property type="entry name" value="MurE/MurF, N-terminal domain"/>
    <property type="match status" value="1"/>
</dbReference>
<comment type="catalytic activity">
    <reaction evidence="10 11">
        <text>D-alanyl-D-alanine + UDP-N-acetyl-alpha-D-muramoyl-L-alanyl-gamma-D-glutamyl-meso-2,6-diaminopimelate + ATP = UDP-N-acetyl-alpha-D-muramoyl-L-alanyl-gamma-D-glutamyl-meso-2,6-diaminopimeloyl-D-alanyl-D-alanine + ADP + phosphate + H(+)</text>
        <dbReference type="Rhea" id="RHEA:28374"/>
        <dbReference type="ChEBI" id="CHEBI:15378"/>
        <dbReference type="ChEBI" id="CHEBI:30616"/>
        <dbReference type="ChEBI" id="CHEBI:43474"/>
        <dbReference type="ChEBI" id="CHEBI:57822"/>
        <dbReference type="ChEBI" id="CHEBI:61386"/>
        <dbReference type="ChEBI" id="CHEBI:83905"/>
        <dbReference type="ChEBI" id="CHEBI:456216"/>
        <dbReference type="EC" id="6.3.2.10"/>
    </reaction>
</comment>
<dbReference type="GO" id="GO:0008360">
    <property type="term" value="P:regulation of cell shape"/>
    <property type="evidence" value="ECO:0007669"/>
    <property type="project" value="UniProtKB-KW"/>
</dbReference>
<dbReference type="HAMAP" id="MF_02019">
    <property type="entry name" value="MurF"/>
    <property type="match status" value="1"/>
</dbReference>
<dbReference type="PANTHER" id="PTHR43024">
    <property type="entry name" value="UDP-N-ACETYLMURAMOYL-TRIPEPTIDE--D-ALANYL-D-ALANINE LIGASE"/>
    <property type="match status" value="1"/>
</dbReference>
<dbReference type="Gene3D" id="3.40.1190.10">
    <property type="entry name" value="Mur-like, catalytic domain"/>
    <property type="match status" value="1"/>
</dbReference>
<comment type="subcellular location">
    <subcellularLocation>
        <location evidence="10 11">Cytoplasm</location>
    </subcellularLocation>
</comment>
<dbReference type="Gene3D" id="3.90.190.20">
    <property type="entry name" value="Mur ligase, C-terminal domain"/>
    <property type="match status" value="1"/>
</dbReference>
<comment type="function">
    <text evidence="10 11">Involved in cell wall formation. Catalyzes the final step in the synthesis of UDP-N-acetylmuramoyl-pentapeptide, the precursor of murein.</text>
</comment>
<evidence type="ECO:0000256" key="5">
    <source>
        <dbReference type="ARBA" id="ARBA00022840"/>
    </source>
</evidence>
<feature type="domain" description="Mur ligase N-terminal catalytic" evidence="12">
    <location>
        <begin position="25"/>
        <end position="71"/>
    </location>
</feature>
<dbReference type="EC" id="6.3.2.10" evidence="10 11"/>
<dbReference type="InterPro" id="IPR005863">
    <property type="entry name" value="UDP-N-AcMur_synth"/>
</dbReference>
<evidence type="ECO:0000256" key="8">
    <source>
        <dbReference type="ARBA" id="ARBA00023306"/>
    </source>
</evidence>
<comment type="caution">
    <text evidence="15">The sequence shown here is derived from an EMBL/GenBank/DDBJ whole genome shotgun (WGS) entry which is preliminary data.</text>
</comment>
<dbReference type="GO" id="GO:0005737">
    <property type="term" value="C:cytoplasm"/>
    <property type="evidence" value="ECO:0007669"/>
    <property type="project" value="UniProtKB-SubCell"/>
</dbReference>